<keyword evidence="2" id="KW-0808">Transferase</keyword>
<feature type="region of interest" description="Disordered" evidence="7">
    <location>
        <begin position="98"/>
        <end position="154"/>
    </location>
</feature>
<feature type="compositionally biased region" description="Basic residues" evidence="7">
    <location>
        <begin position="548"/>
        <end position="557"/>
    </location>
</feature>
<proteinExistence type="predicted"/>
<dbReference type="InterPro" id="IPR011009">
    <property type="entry name" value="Kinase-like_dom_sf"/>
</dbReference>
<reference evidence="10" key="1">
    <citation type="submission" date="2025-08" db="UniProtKB">
        <authorList>
            <consortium name="RefSeq"/>
        </authorList>
    </citation>
    <scope>IDENTIFICATION</scope>
    <source>
        <tissue evidence="10">Sperm</tissue>
    </source>
</reference>
<dbReference type="Gene3D" id="3.30.200.20">
    <property type="entry name" value="Phosphorylase Kinase, domain 1"/>
    <property type="match status" value="1"/>
</dbReference>
<dbReference type="AlphaFoldDB" id="A0AAJ7TZG9"/>
<evidence type="ECO:0000313" key="9">
    <source>
        <dbReference type="Proteomes" id="UP001318040"/>
    </source>
</evidence>
<feature type="domain" description="Protein kinase" evidence="8">
    <location>
        <begin position="644"/>
        <end position="901"/>
    </location>
</feature>
<feature type="compositionally biased region" description="Low complexity" evidence="7">
    <location>
        <begin position="566"/>
        <end position="579"/>
    </location>
</feature>
<dbReference type="InterPro" id="IPR017441">
    <property type="entry name" value="Protein_kinase_ATP_BS"/>
</dbReference>
<sequence>MDEAERRENEEALAQMNARLQKLHENRRGIAAAAAAAAATANQEPSLAPRDGGGGGSRGRGGLGGAGLGSGGRSGIDEPARSGGGLFELMGVPMLWKPPGGSAGAGGVAGSGDSAPEPGESTREPGGVPPAPAADVTGGDTSSATPPCLGPAGPDEWLRFLNRERLRWEASDRSSKGLFRLCLLYAECLETVDASTTGSDRRSYAELHVQYAQLRAALDPGEGRVQFDHARVACRRVARVHVAAAQFALDHGPGVDKSASILRKAREAGAEPRSLLDEAFRRLRAGNKRLISPAHDKENVVPVVPVVPAPAAGLVSQLAPPTPAQVQGEEKSDGRRAATWARRIGGGGGGGTDAAATVEIKMQQLQIGTLLRNAADLQSNVATPTVLQSRENLLAAKAVSRNLQVTATPSSGHNNTTTTAAAAAATAAAAAPAGFVPSSAVATAGHGARQTPLRSAAVVDGSTLGRGCGGEDGGRPQPAASAARGEKRSSCRSQDEEEAAAAAAPIPGGGGGGAGEESDAGSANVRGDPRLRPSDCKRGQQESDGHPSAKRIQKLPPHRPPPPPQQQQHEQLQQQQQQLARRVDVPQPQPVWTADPQPRRLESDQAKLQDPPGEPLKQQQQQRLQEELAWREGKGTVTVKGRPYCLLNLIGKGGGGKVYSALDTQRRVIRAVKYVSMSEGTAEMADAYDEELKHLKRLQHLTDKIIQLVEHEVTERCTLMVMELGSVDLHTWLRKTGRPAAHKRCFFWHEMVQVVAAIHKEGIVHGDLKPANFVFVEGNIKLIDFGIAKALRADVTSNVMQVAAGTLNYMAPEMFGTAAKVGPKSDVWALGCILYLMTYGSLPFHKFSYWEKMKFICDHTWPIPFPEVDDDAELVDVLKRCLERDKERRMSAVEVLQHPYLKPQRRGK</sequence>
<dbReference type="GO" id="GO:0004674">
    <property type="term" value="F:protein serine/threonine kinase activity"/>
    <property type="evidence" value="ECO:0007669"/>
    <property type="project" value="UniProtKB-KW"/>
</dbReference>
<evidence type="ECO:0000256" key="1">
    <source>
        <dbReference type="ARBA" id="ARBA00022527"/>
    </source>
</evidence>
<feature type="binding site" evidence="6">
    <location>
        <position position="673"/>
    </location>
    <ligand>
        <name>ATP</name>
        <dbReference type="ChEBI" id="CHEBI:30616"/>
    </ligand>
</feature>
<evidence type="ECO:0000256" key="3">
    <source>
        <dbReference type="ARBA" id="ARBA00022741"/>
    </source>
</evidence>
<dbReference type="InterPro" id="IPR000719">
    <property type="entry name" value="Prot_kinase_dom"/>
</dbReference>
<dbReference type="InterPro" id="IPR008271">
    <property type="entry name" value="Ser/Thr_kinase_AS"/>
</dbReference>
<organism evidence="9 10">
    <name type="scientific">Petromyzon marinus</name>
    <name type="common">Sea lamprey</name>
    <dbReference type="NCBI Taxonomy" id="7757"/>
    <lineage>
        <taxon>Eukaryota</taxon>
        <taxon>Metazoa</taxon>
        <taxon>Chordata</taxon>
        <taxon>Craniata</taxon>
        <taxon>Vertebrata</taxon>
        <taxon>Cyclostomata</taxon>
        <taxon>Hyperoartia</taxon>
        <taxon>Petromyzontiformes</taxon>
        <taxon>Petromyzontidae</taxon>
        <taxon>Petromyzon</taxon>
    </lineage>
</organism>
<feature type="compositionally biased region" description="Basic and acidic residues" evidence="7">
    <location>
        <begin position="597"/>
        <end position="607"/>
    </location>
</feature>
<evidence type="ECO:0000256" key="6">
    <source>
        <dbReference type="PROSITE-ProRule" id="PRU10141"/>
    </source>
</evidence>
<dbReference type="Pfam" id="PF00069">
    <property type="entry name" value="Pkinase"/>
    <property type="match status" value="1"/>
</dbReference>
<dbReference type="PANTHER" id="PTHR22974">
    <property type="entry name" value="MIXED LINEAGE PROTEIN KINASE"/>
    <property type="match status" value="1"/>
</dbReference>
<feature type="region of interest" description="Disordered" evidence="7">
    <location>
        <begin position="466"/>
        <end position="626"/>
    </location>
</feature>
<dbReference type="Gene3D" id="1.25.40.10">
    <property type="entry name" value="Tetratricopeptide repeat domain"/>
    <property type="match status" value="1"/>
</dbReference>
<evidence type="ECO:0000256" key="4">
    <source>
        <dbReference type="ARBA" id="ARBA00022777"/>
    </source>
</evidence>
<evidence type="ECO:0000256" key="2">
    <source>
        <dbReference type="ARBA" id="ARBA00022679"/>
    </source>
</evidence>
<dbReference type="GO" id="GO:0000776">
    <property type="term" value="C:kinetochore"/>
    <property type="evidence" value="ECO:0007669"/>
    <property type="project" value="TreeGrafter"/>
</dbReference>
<dbReference type="PROSITE" id="PS00107">
    <property type="entry name" value="PROTEIN_KINASE_ATP"/>
    <property type="match status" value="1"/>
</dbReference>
<dbReference type="GO" id="GO:0033316">
    <property type="term" value="P:meiotic spindle assembly checkpoint signaling"/>
    <property type="evidence" value="ECO:0007669"/>
    <property type="project" value="TreeGrafter"/>
</dbReference>
<dbReference type="Proteomes" id="UP001318040">
    <property type="component" value="Chromosome 45"/>
</dbReference>
<feature type="compositionally biased region" description="Gly residues" evidence="7">
    <location>
        <begin position="101"/>
        <end position="110"/>
    </location>
</feature>
<dbReference type="KEGG" id="pmrn:116952046"/>
<dbReference type="InterPro" id="IPR011990">
    <property type="entry name" value="TPR-like_helical_dom_sf"/>
</dbReference>
<dbReference type="GO" id="GO:0005634">
    <property type="term" value="C:nucleus"/>
    <property type="evidence" value="ECO:0007669"/>
    <property type="project" value="TreeGrafter"/>
</dbReference>
<feature type="compositionally biased region" description="Gly residues" evidence="7">
    <location>
        <begin position="51"/>
        <end position="74"/>
    </location>
</feature>
<keyword evidence="5 6" id="KW-0067">ATP-binding</keyword>
<dbReference type="SUPFAM" id="SSF56112">
    <property type="entry name" value="Protein kinase-like (PK-like)"/>
    <property type="match status" value="1"/>
</dbReference>
<evidence type="ECO:0000313" key="10">
    <source>
        <dbReference type="RefSeq" id="XP_032826945.1"/>
    </source>
</evidence>
<feature type="region of interest" description="Disordered" evidence="7">
    <location>
        <begin position="36"/>
        <end position="82"/>
    </location>
</feature>
<keyword evidence="1" id="KW-0723">Serine/threonine-protein kinase</keyword>
<dbReference type="GO" id="GO:0034501">
    <property type="term" value="P:protein localization to kinetochore"/>
    <property type="evidence" value="ECO:0007669"/>
    <property type="project" value="TreeGrafter"/>
</dbReference>
<dbReference type="GO" id="GO:0004712">
    <property type="term" value="F:protein serine/threonine/tyrosine kinase activity"/>
    <property type="evidence" value="ECO:0007669"/>
    <property type="project" value="TreeGrafter"/>
</dbReference>
<evidence type="ECO:0000256" key="7">
    <source>
        <dbReference type="SAM" id="MobiDB-lite"/>
    </source>
</evidence>
<name>A0AAJ7TZG9_PETMA</name>
<feature type="compositionally biased region" description="Basic and acidic residues" evidence="7">
    <location>
        <begin position="527"/>
        <end position="547"/>
    </location>
</feature>
<dbReference type="GO" id="GO:0005524">
    <property type="term" value="F:ATP binding"/>
    <property type="evidence" value="ECO:0007669"/>
    <property type="project" value="UniProtKB-UniRule"/>
</dbReference>
<gene>
    <name evidence="10" type="primary">TTK</name>
</gene>
<dbReference type="PROSITE" id="PS50011">
    <property type="entry name" value="PROTEIN_KINASE_DOM"/>
    <property type="match status" value="1"/>
</dbReference>
<dbReference type="SMART" id="SM00220">
    <property type="entry name" value="S_TKc"/>
    <property type="match status" value="1"/>
</dbReference>
<dbReference type="CTD" id="7272"/>
<dbReference type="PANTHER" id="PTHR22974:SF21">
    <property type="entry name" value="DUAL SPECIFICITY PROTEIN KINASE TTK"/>
    <property type="match status" value="1"/>
</dbReference>
<dbReference type="RefSeq" id="XP_032826945.1">
    <property type="nucleotide sequence ID" value="XM_032971054.1"/>
</dbReference>
<accession>A0AAJ7TZG9</accession>
<dbReference type="PROSITE" id="PS00108">
    <property type="entry name" value="PROTEIN_KINASE_ST"/>
    <property type="match status" value="1"/>
</dbReference>
<evidence type="ECO:0000259" key="8">
    <source>
        <dbReference type="PROSITE" id="PS50011"/>
    </source>
</evidence>
<protein>
    <submittedName>
        <fullName evidence="10">Dual specificity protein kinase TTK</fullName>
    </submittedName>
</protein>
<keyword evidence="4 10" id="KW-0418">Kinase</keyword>
<evidence type="ECO:0000256" key="5">
    <source>
        <dbReference type="ARBA" id="ARBA00022840"/>
    </source>
</evidence>
<dbReference type="Gene3D" id="1.10.510.10">
    <property type="entry name" value="Transferase(Phosphotransferase) domain 1"/>
    <property type="match status" value="1"/>
</dbReference>
<dbReference type="GO" id="GO:0007059">
    <property type="term" value="P:chromosome segregation"/>
    <property type="evidence" value="ECO:0007669"/>
    <property type="project" value="TreeGrafter"/>
</dbReference>
<dbReference type="GO" id="GO:0007094">
    <property type="term" value="P:mitotic spindle assembly checkpoint signaling"/>
    <property type="evidence" value="ECO:0007669"/>
    <property type="project" value="TreeGrafter"/>
</dbReference>
<keyword evidence="9" id="KW-1185">Reference proteome</keyword>
<keyword evidence="3 6" id="KW-0547">Nucleotide-binding</keyword>